<dbReference type="InterPro" id="IPR000639">
    <property type="entry name" value="Epox_hydrolase-like"/>
</dbReference>
<dbReference type="PIRSF" id="PIRSF001112">
    <property type="entry name" value="Epoxide_hydrolase"/>
    <property type="match status" value="1"/>
</dbReference>
<proteinExistence type="inferred from homology"/>
<dbReference type="AlphaFoldDB" id="A0AAV1JEV3"/>
<sequence>MFFRIILLVFLTVVTTPVLYFSLKSPPPLPDIDLEEWWASKLSKAKQNDSIVPFKVEFSESHIKDIRERLRDRHPLTPPLEGVAFEYGFNSKQLESWLKYWADEYPFSQRVEYINKYPQFKTNIQGLNIHFVRVKPEVPAGVEVVPVLMLHGWPGSFLEFYEAIPSLTSVSKDRDFALELIIPSLPGYGFSSAAIRPGLGADKMAVVLRNLMARLGFKKYYVQGGDWGAMIGQVMATYFPQEVLGYHTNLPFLATTPTTLIRLLGSLFPSFVVRPEAADRMYPLSSFFARLLEETGYLHLQASKPDTVGVALADTPAGLAAYILEKFSTWTNTNYRTKSDGGLTSKFSKEKLIDNLMVYWVSNSITTSMRLYAETFNKRFMSLELDEIVTPVPTWLIQAKYELAYVPPWLFKFKYPNLLNETLLDDGGHFLAMEMPEIFSKDVLKAMDAFRKWHKQQHKTEL</sequence>
<keyword evidence="6" id="KW-0256">Endoplasmic reticulum</keyword>
<evidence type="ECO:0000256" key="6">
    <source>
        <dbReference type="PIRNR" id="PIRNR001112"/>
    </source>
</evidence>
<name>A0AAV1JEV3_9NEOP</name>
<organism evidence="9 10">
    <name type="scientific">Leptosia nina</name>
    <dbReference type="NCBI Taxonomy" id="320188"/>
    <lineage>
        <taxon>Eukaryota</taxon>
        <taxon>Metazoa</taxon>
        <taxon>Ecdysozoa</taxon>
        <taxon>Arthropoda</taxon>
        <taxon>Hexapoda</taxon>
        <taxon>Insecta</taxon>
        <taxon>Pterygota</taxon>
        <taxon>Neoptera</taxon>
        <taxon>Endopterygota</taxon>
        <taxon>Lepidoptera</taxon>
        <taxon>Glossata</taxon>
        <taxon>Ditrysia</taxon>
        <taxon>Papilionoidea</taxon>
        <taxon>Pieridae</taxon>
        <taxon>Pierinae</taxon>
        <taxon>Leptosia</taxon>
    </lineage>
</organism>
<dbReference type="GO" id="GO:0005789">
    <property type="term" value="C:endoplasmic reticulum membrane"/>
    <property type="evidence" value="ECO:0007669"/>
    <property type="project" value="UniProtKB-SubCell"/>
</dbReference>
<evidence type="ECO:0000256" key="5">
    <source>
        <dbReference type="ARBA" id="ARBA00022801"/>
    </source>
</evidence>
<dbReference type="InterPro" id="IPR010497">
    <property type="entry name" value="Epoxide_hydro_N"/>
</dbReference>
<keyword evidence="4 6" id="KW-0058">Aromatic hydrocarbons catabolism</keyword>
<dbReference type="Gene3D" id="3.40.50.1820">
    <property type="entry name" value="alpha/beta hydrolase"/>
    <property type="match status" value="1"/>
</dbReference>
<evidence type="ECO:0000256" key="1">
    <source>
        <dbReference type="ARBA" id="ARBA00000221"/>
    </source>
</evidence>
<protein>
    <recommendedName>
        <fullName evidence="6">Epoxide hydrolase</fullName>
        <ecNumber evidence="6">3.3.2.9</ecNumber>
    </recommendedName>
</protein>
<evidence type="ECO:0000313" key="10">
    <source>
        <dbReference type="Proteomes" id="UP001497472"/>
    </source>
</evidence>
<feature type="active site" description="Proton donor" evidence="7">
    <location>
        <position position="372"/>
    </location>
</feature>
<dbReference type="InterPro" id="IPR016292">
    <property type="entry name" value="Epoxide_hydrolase"/>
</dbReference>
<feature type="active site" description="Nucleophile" evidence="7">
    <location>
        <position position="226"/>
    </location>
</feature>
<dbReference type="PANTHER" id="PTHR21661">
    <property type="entry name" value="EPOXIDE HYDROLASE 1-RELATED"/>
    <property type="match status" value="1"/>
</dbReference>
<evidence type="ECO:0000256" key="2">
    <source>
        <dbReference type="ARBA" id="ARBA00004111"/>
    </source>
</evidence>
<feature type="active site" description="Proton acceptor" evidence="7">
    <location>
        <position position="429"/>
    </location>
</feature>
<evidence type="ECO:0000256" key="3">
    <source>
        <dbReference type="ARBA" id="ARBA00010088"/>
    </source>
</evidence>
<dbReference type="Pfam" id="PF06441">
    <property type="entry name" value="EHN"/>
    <property type="match status" value="1"/>
</dbReference>
<feature type="domain" description="Epoxide hydrolase N-terminal" evidence="8">
    <location>
        <begin position="52"/>
        <end position="160"/>
    </location>
</feature>
<dbReference type="EC" id="3.3.2.9" evidence="6"/>
<evidence type="ECO:0000259" key="8">
    <source>
        <dbReference type="Pfam" id="PF06441"/>
    </source>
</evidence>
<keyword evidence="6" id="KW-0472">Membrane</keyword>
<keyword evidence="10" id="KW-1185">Reference proteome</keyword>
<dbReference type="PANTHER" id="PTHR21661:SF35">
    <property type="entry name" value="EPOXIDE HYDROLASE"/>
    <property type="match status" value="1"/>
</dbReference>
<comment type="subcellular location">
    <subcellularLocation>
        <location evidence="6">Endoplasmic reticulum membrane</location>
    </subcellularLocation>
    <subcellularLocation>
        <location evidence="2">Microsome membrane</location>
        <topology evidence="2">Single-pass membrane protein</topology>
    </subcellularLocation>
</comment>
<dbReference type="GO" id="GO:0097176">
    <property type="term" value="P:epoxide metabolic process"/>
    <property type="evidence" value="ECO:0007669"/>
    <property type="project" value="TreeGrafter"/>
</dbReference>
<comment type="similarity">
    <text evidence="3 6">Belongs to the peptidase S33 family.</text>
</comment>
<evidence type="ECO:0000256" key="4">
    <source>
        <dbReference type="ARBA" id="ARBA00022797"/>
    </source>
</evidence>
<gene>
    <name evidence="9" type="ORF">LNINA_LOCUS7283</name>
</gene>
<dbReference type="GO" id="GO:0033961">
    <property type="term" value="F:cis-stilbene-oxide hydrolase activity"/>
    <property type="evidence" value="ECO:0007669"/>
    <property type="project" value="UniProtKB-UniRule"/>
</dbReference>
<reference evidence="9 10" key="1">
    <citation type="submission" date="2023-11" db="EMBL/GenBank/DDBJ databases">
        <authorList>
            <person name="Okamura Y."/>
        </authorList>
    </citation>
    <scope>NUCLEOTIDE SEQUENCE [LARGE SCALE GENOMIC DNA]</scope>
</reference>
<dbReference type="EMBL" id="CAVLEF010000009">
    <property type="protein sequence ID" value="CAK1547841.1"/>
    <property type="molecule type" value="Genomic_DNA"/>
</dbReference>
<comment type="function">
    <text evidence="6">Catalyzes juvenile hormone hydrolysis.</text>
</comment>
<keyword evidence="5 6" id="KW-0378">Hydrolase</keyword>
<dbReference type="InterPro" id="IPR029058">
    <property type="entry name" value="AB_hydrolase_fold"/>
</dbReference>
<dbReference type="SUPFAM" id="SSF53474">
    <property type="entry name" value="alpha/beta-Hydrolases"/>
    <property type="match status" value="1"/>
</dbReference>
<accession>A0AAV1JEV3</accession>
<dbReference type="Proteomes" id="UP001497472">
    <property type="component" value="Unassembled WGS sequence"/>
</dbReference>
<comment type="caution">
    <text evidence="9">The sequence shown here is derived from an EMBL/GenBank/DDBJ whole genome shotgun (WGS) entry which is preliminary data.</text>
</comment>
<evidence type="ECO:0000313" key="9">
    <source>
        <dbReference type="EMBL" id="CAK1547841.1"/>
    </source>
</evidence>
<evidence type="ECO:0000256" key="7">
    <source>
        <dbReference type="PIRSR" id="PIRSR001112-1"/>
    </source>
</evidence>
<comment type="catalytic activity">
    <reaction evidence="1 6">
        <text>1-(4-methoxyphenyl)-N-methyl-N-[(3-methyloxetan-3-yl)methyl]methanamine + H2O = 2-{[(4-methoxybenzyl)(methyl)amino]methyl}-2-methylpropane-1,3-diol</text>
        <dbReference type="Rhea" id="RHEA:55764"/>
        <dbReference type="ChEBI" id="CHEBI:15377"/>
        <dbReference type="ChEBI" id="CHEBI:139161"/>
        <dbReference type="ChEBI" id="CHEBI:139164"/>
        <dbReference type="EC" id="3.3.2.9"/>
    </reaction>
</comment>
<dbReference type="PRINTS" id="PR00412">
    <property type="entry name" value="EPOXHYDRLASE"/>
</dbReference>
<comment type="catalytic activity">
    <reaction evidence="6">
        <text>cis-stilbene oxide + H2O = (1R,2R)-hydrobenzoin</text>
        <dbReference type="Rhea" id="RHEA:23900"/>
        <dbReference type="ChEBI" id="CHEBI:15377"/>
        <dbReference type="ChEBI" id="CHEBI:50004"/>
        <dbReference type="ChEBI" id="CHEBI:50014"/>
        <dbReference type="EC" id="3.3.2.9"/>
    </reaction>
</comment>